<keyword evidence="2" id="KW-0812">Transmembrane</keyword>
<sequence>MCFQLIERYGVCGCLYYNHAVDCCPRYGAPEHGIVRRTILVGTTCIQHSSLNDPSGNHSFVGSGYTYPSDGAELGGLRDHTPHLQTTVGGPETNPAKPGRSHVKGNVSQTKSATSIHGKLQEQAPPLPAEYTEANGHISNDRSSKPISGQGKSFSTENIDSQCDKEDCTKPESEIDHATGATEAVPEEHTKQSRVHESSRRGGEVKRDGAVLGRRNHEEFLADESTAEIPDILSPAEPFTYAGGINPTDTVFRRLLVFQDLRYLWPQIVLRCGSRRVGVATIGELLHLYSKDLSILASSTEYLNPNHSSRDRSAYELMEKSRFKVARRIWKAHHEGSLELQENSKAINAGQNLMKNPIPDKCDVFLYGSEPIMALQARAKNLVRCQDPTIDGFAHRLFGLAKVQFSNVTSLVYQPPLKPGSRRIWWKCVCGQKLYDDYTELRPGGIVRLEELLKQRPWSRLRKIEGVHFVKFEMYPSQLVDVQTCPAVPNETQAFDTYTFDPLPAETNPPIGPKLLAHLLEHPEHAEVLPVLYRRFPKKLRVKLQACPQRGSAAGWGIEFVKGLNWFVIFLCGCGGFSAALVSAIVWSVVRNDVQCGFAIAGFMLAFLGFCLGIARLEIQTL</sequence>
<dbReference type="InParanoid" id="A0A2P5HIB7"/>
<feature type="compositionally biased region" description="Basic and acidic residues" evidence="1">
    <location>
        <begin position="162"/>
        <end position="177"/>
    </location>
</feature>
<protein>
    <submittedName>
        <fullName evidence="3">Uncharacterized protein</fullName>
    </submittedName>
</protein>
<feature type="transmembrane region" description="Helical" evidence="2">
    <location>
        <begin position="566"/>
        <end position="590"/>
    </location>
</feature>
<feature type="compositionally biased region" description="Polar residues" evidence="1">
    <location>
        <begin position="145"/>
        <end position="161"/>
    </location>
</feature>
<feature type="compositionally biased region" description="Basic and acidic residues" evidence="1">
    <location>
        <begin position="186"/>
        <end position="208"/>
    </location>
</feature>
<name>A0A2P5HIB7_DIAHE</name>
<keyword evidence="2" id="KW-1133">Transmembrane helix</keyword>
<dbReference type="OrthoDB" id="5355526at2759"/>
<dbReference type="Proteomes" id="UP000094444">
    <property type="component" value="Unassembled WGS sequence"/>
</dbReference>
<comment type="caution">
    <text evidence="3">The sequence shown here is derived from an EMBL/GenBank/DDBJ whole genome shotgun (WGS) entry which is preliminary data.</text>
</comment>
<evidence type="ECO:0000256" key="2">
    <source>
        <dbReference type="SAM" id="Phobius"/>
    </source>
</evidence>
<evidence type="ECO:0000313" key="3">
    <source>
        <dbReference type="EMBL" id="POS70001.1"/>
    </source>
</evidence>
<keyword evidence="2" id="KW-0472">Membrane</keyword>
<reference evidence="3" key="1">
    <citation type="submission" date="2017-09" db="EMBL/GenBank/DDBJ databases">
        <title>Polyketide synthases of a Diaporthe helianthi virulent isolate.</title>
        <authorList>
            <person name="Baroncelli R."/>
        </authorList>
    </citation>
    <scope>NUCLEOTIDE SEQUENCE [LARGE SCALE GENOMIC DNA]</scope>
    <source>
        <strain evidence="3">7/96</strain>
    </source>
</reference>
<keyword evidence="4" id="KW-1185">Reference proteome</keyword>
<evidence type="ECO:0000313" key="4">
    <source>
        <dbReference type="Proteomes" id="UP000094444"/>
    </source>
</evidence>
<feature type="transmembrane region" description="Helical" evidence="2">
    <location>
        <begin position="597"/>
        <end position="617"/>
    </location>
</feature>
<dbReference type="STRING" id="158607.A0A2P5HIB7"/>
<accession>A0A2P5HIB7</accession>
<gene>
    <name evidence="3" type="ORF">DHEL01_v211606</name>
</gene>
<proteinExistence type="predicted"/>
<evidence type="ECO:0000256" key="1">
    <source>
        <dbReference type="SAM" id="MobiDB-lite"/>
    </source>
</evidence>
<feature type="region of interest" description="Disordered" evidence="1">
    <location>
        <begin position="85"/>
        <end position="208"/>
    </location>
</feature>
<dbReference type="EMBL" id="MAVT02001865">
    <property type="protein sequence ID" value="POS70001.1"/>
    <property type="molecule type" value="Genomic_DNA"/>
</dbReference>
<dbReference type="AlphaFoldDB" id="A0A2P5HIB7"/>
<feature type="compositionally biased region" description="Polar residues" evidence="1">
    <location>
        <begin position="106"/>
        <end position="115"/>
    </location>
</feature>
<organism evidence="3 4">
    <name type="scientific">Diaporthe helianthi</name>
    <dbReference type="NCBI Taxonomy" id="158607"/>
    <lineage>
        <taxon>Eukaryota</taxon>
        <taxon>Fungi</taxon>
        <taxon>Dikarya</taxon>
        <taxon>Ascomycota</taxon>
        <taxon>Pezizomycotina</taxon>
        <taxon>Sordariomycetes</taxon>
        <taxon>Sordariomycetidae</taxon>
        <taxon>Diaporthales</taxon>
        <taxon>Diaporthaceae</taxon>
        <taxon>Diaporthe</taxon>
    </lineage>
</organism>